<gene>
    <name evidence="2" type="ORF">BJG266_LOCUS47871</name>
    <name evidence="3" type="ORF">QVE165_LOCUS64923</name>
</gene>
<keyword evidence="4" id="KW-1185">Reference proteome</keyword>
<evidence type="ECO:0000313" key="3">
    <source>
        <dbReference type="EMBL" id="CAF1669613.1"/>
    </source>
</evidence>
<feature type="compositionally biased region" description="Polar residues" evidence="1">
    <location>
        <begin position="68"/>
        <end position="81"/>
    </location>
</feature>
<dbReference type="EMBL" id="CAJNOM010006340">
    <property type="protein sequence ID" value="CAF1669613.1"/>
    <property type="molecule type" value="Genomic_DNA"/>
</dbReference>
<sequence length="95" mass="10223">MSTTTQGSTLNQDEITLNTTTNTTITVTEQEFLVIGDNIDCRRNEAFDLPKSKKFKSSTTIISNGSESIIMSSNGNGTNPAETMEHTNGAMNCNG</sequence>
<proteinExistence type="predicted"/>
<comment type="caution">
    <text evidence="2">The sequence shown here is derived from an EMBL/GenBank/DDBJ whole genome shotgun (WGS) entry which is preliminary data.</text>
</comment>
<name>A0A815YLR1_9BILA</name>
<feature type="non-terminal residue" evidence="2">
    <location>
        <position position="95"/>
    </location>
</feature>
<evidence type="ECO:0000313" key="4">
    <source>
        <dbReference type="Proteomes" id="UP000663832"/>
    </source>
</evidence>
<organism evidence="2 5">
    <name type="scientific">Adineta steineri</name>
    <dbReference type="NCBI Taxonomy" id="433720"/>
    <lineage>
        <taxon>Eukaryota</taxon>
        <taxon>Metazoa</taxon>
        <taxon>Spiralia</taxon>
        <taxon>Gnathifera</taxon>
        <taxon>Rotifera</taxon>
        <taxon>Eurotatoria</taxon>
        <taxon>Bdelloidea</taxon>
        <taxon>Adinetida</taxon>
        <taxon>Adinetidae</taxon>
        <taxon>Adineta</taxon>
    </lineage>
</organism>
<protein>
    <submittedName>
        <fullName evidence="2">Uncharacterized protein</fullName>
    </submittedName>
</protein>
<evidence type="ECO:0000256" key="1">
    <source>
        <dbReference type="SAM" id="MobiDB-lite"/>
    </source>
</evidence>
<evidence type="ECO:0000313" key="2">
    <source>
        <dbReference type="EMBL" id="CAF1572376.1"/>
    </source>
</evidence>
<dbReference type="Proteomes" id="UP000663832">
    <property type="component" value="Unassembled WGS sequence"/>
</dbReference>
<feature type="region of interest" description="Disordered" evidence="1">
    <location>
        <begin position="68"/>
        <end position="95"/>
    </location>
</feature>
<reference evidence="2" key="1">
    <citation type="submission" date="2021-02" db="EMBL/GenBank/DDBJ databases">
        <authorList>
            <person name="Nowell W R."/>
        </authorList>
    </citation>
    <scope>NUCLEOTIDE SEQUENCE</scope>
</reference>
<dbReference type="AlphaFoldDB" id="A0A815YLR1"/>
<dbReference type="EMBL" id="CAJNOI010005925">
    <property type="protein sequence ID" value="CAF1572376.1"/>
    <property type="molecule type" value="Genomic_DNA"/>
</dbReference>
<dbReference type="Proteomes" id="UP000663877">
    <property type="component" value="Unassembled WGS sequence"/>
</dbReference>
<evidence type="ECO:0000313" key="5">
    <source>
        <dbReference type="Proteomes" id="UP000663877"/>
    </source>
</evidence>
<accession>A0A815YLR1</accession>